<evidence type="ECO:0000259" key="6">
    <source>
        <dbReference type="PROSITE" id="PS50110"/>
    </source>
</evidence>
<evidence type="ECO:0000256" key="1">
    <source>
        <dbReference type="ARBA" id="ARBA00000085"/>
    </source>
</evidence>
<dbReference type="GO" id="GO:0000155">
    <property type="term" value="F:phosphorelay sensor kinase activity"/>
    <property type="evidence" value="ECO:0007669"/>
    <property type="project" value="InterPro"/>
</dbReference>
<dbReference type="EC" id="2.7.13.3" evidence="2"/>
<dbReference type="PANTHER" id="PTHR43065:SF42">
    <property type="entry name" value="TWO-COMPONENT SENSOR PPRA"/>
    <property type="match status" value="1"/>
</dbReference>
<evidence type="ECO:0000256" key="3">
    <source>
        <dbReference type="ARBA" id="ARBA00022553"/>
    </source>
</evidence>
<keyword evidence="3 4" id="KW-0597">Phosphoprotein</keyword>
<comment type="caution">
    <text evidence="8">The sequence shown here is derived from an EMBL/GenBank/DDBJ whole genome shotgun (WGS) entry which is preliminary data.</text>
</comment>
<dbReference type="Gene3D" id="1.10.287.130">
    <property type="match status" value="1"/>
</dbReference>
<dbReference type="EMBL" id="SGNY01000014">
    <property type="protein sequence ID" value="TRA94548.1"/>
    <property type="molecule type" value="Genomic_DNA"/>
</dbReference>
<dbReference type="PRINTS" id="PR00344">
    <property type="entry name" value="BCTRLSENSOR"/>
</dbReference>
<dbReference type="InterPro" id="IPR035965">
    <property type="entry name" value="PAS-like_dom_sf"/>
</dbReference>
<dbReference type="SUPFAM" id="SSF55874">
    <property type="entry name" value="ATPase domain of HSP90 chaperone/DNA topoisomerase II/histidine kinase"/>
    <property type="match status" value="1"/>
</dbReference>
<dbReference type="InterPro" id="IPR036097">
    <property type="entry name" value="HisK_dim/P_sf"/>
</dbReference>
<protein>
    <recommendedName>
        <fullName evidence="2">histidine kinase</fullName>
        <ecNumber evidence="2">2.7.13.3</ecNumber>
    </recommendedName>
</protein>
<dbReference type="SMART" id="SM00086">
    <property type="entry name" value="PAC"/>
    <property type="match status" value="1"/>
</dbReference>
<dbReference type="AlphaFoldDB" id="A0A546X1B2"/>
<dbReference type="SUPFAM" id="SSF47384">
    <property type="entry name" value="Homodimeric domain of signal transducing histidine kinase"/>
    <property type="match status" value="1"/>
</dbReference>
<dbReference type="SMART" id="SM00388">
    <property type="entry name" value="HisKA"/>
    <property type="match status" value="1"/>
</dbReference>
<dbReference type="Gene3D" id="2.10.70.100">
    <property type="match status" value="1"/>
</dbReference>
<dbReference type="PANTHER" id="PTHR43065">
    <property type="entry name" value="SENSOR HISTIDINE KINASE"/>
    <property type="match status" value="1"/>
</dbReference>
<sequence>MPDRDSVALIYAPNGRDSVVAASILQERGISSQPVASLEALAECLGENALFVVVVEEVLRSSNLGPINAWVTSQPSWSDLPFIVLTHKGAGPERNPAAARVAQALGNVSFLERPFHPTTFVSVVESARKNRRRQLEARNRIIELRESELNLKTALLAGHLGTWSLDLSSWELGSSPEFRQIFGRCADKELSYDELTASVHPDDRQGREDGLRRSVDAGEDYVSEYRVIWPDQSLHWAEVRGRLVHDQRGKPQRLIGVGSDITSRKHAEAALRSMNETLERRVEERTEALKAEIAQRQDTEQKLLQSQKLEAIGQLTGGVAHDFNNLLMAVLGNLDLARKHAADDPRLTRLIDGALQGARRGASLTQRLLAFARRQDLEVEPTDLSELVANMQELLARSVGSSIQLTTAVAGGLPLVLVDGNQVELALLNLVVNARDAMPEGGQLSISVRAEESVVPSEGLPLGAYVCLSVRDTGSGMDEETVRRAVDPFFSTKELGKGTGLGLSMIHGLAVQLNGALTLTSTLGEGTLAELWLPVTTEVRRQVSMPDPSDELPRGPAIILLVDDDALIAMSSVDMLEDLGHRVLEANSGQQALDIIKNEPAIDLMITDFSMPGMNGAQLAKAARELRPALPILVATGYADLPAGTEMGLPRLGKPYTQEQLEREIARILS</sequence>
<dbReference type="PROSITE" id="PS50110">
    <property type="entry name" value="RESPONSE_REGULATORY"/>
    <property type="match status" value="1"/>
</dbReference>
<dbReference type="InterPro" id="IPR003594">
    <property type="entry name" value="HATPase_dom"/>
</dbReference>
<comment type="catalytic activity">
    <reaction evidence="1">
        <text>ATP + protein L-histidine = ADP + protein N-phospho-L-histidine.</text>
        <dbReference type="EC" id="2.7.13.3"/>
    </reaction>
</comment>
<dbReference type="InterPro" id="IPR001789">
    <property type="entry name" value="Sig_transdc_resp-reg_receiver"/>
</dbReference>
<dbReference type="Pfam" id="PF00072">
    <property type="entry name" value="Response_reg"/>
    <property type="match status" value="1"/>
</dbReference>
<name>A0A546X1B2_RHIRH</name>
<dbReference type="InterPro" id="IPR000700">
    <property type="entry name" value="PAS-assoc_C"/>
</dbReference>
<organism evidence="8 9">
    <name type="scientific">Rhizobium rhizogenes</name>
    <name type="common">Agrobacterium rhizogenes</name>
    <dbReference type="NCBI Taxonomy" id="359"/>
    <lineage>
        <taxon>Bacteria</taxon>
        <taxon>Pseudomonadati</taxon>
        <taxon>Pseudomonadota</taxon>
        <taxon>Alphaproteobacteria</taxon>
        <taxon>Hyphomicrobiales</taxon>
        <taxon>Rhizobiaceae</taxon>
        <taxon>Rhizobium/Agrobacterium group</taxon>
        <taxon>Rhizobium</taxon>
    </lineage>
</organism>
<gene>
    <name evidence="8" type="ORF">EXN68_26500</name>
</gene>
<keyword evidence="8" id="KW-0418">Kinase</keyword>
<dbReference type="InterPro" id="IPR005467">
    <property type="entry name" value="His_kinase_dom"/>
</dbReference>
<keyword evidence="8" id="KW-0808">Transferase</keyword>
<evidence type="ECO:0000256" key="4">
    <source>
        <dbReference type="PROSITE-ProRule" id="PRU00169"/>
    </source>
</evidence>
<evidence type="ECO:0000259" key="5">
    <source>
        <dbReference type="PROSITE" id="PS50109"/>
    </source>
</evidence>
<dbReference type="NCBIfam" id="TIGR00229">
    <property type="entry name" value="sensory_box"/>
    <property type="match status" value="1"/>
</dbReference>
<dbReference type="SUPFAM" id="SSF55785">
    <property type="entry name" value="PYP-like sensor domain (PAS domain)"/>
    <property type="match status" value="1"/>
</dbReference>
<dbReference type="InterPro" id="IPR036890">
    <property type="entry name" value="HATPase_C_sf"/>
</dbReference>
<dbReference type="InterPro" id="IPR001610">
    <property type="entry name" value="PAC"/>
</dbReference>
<feature type="modified residue" description="4-aspartylphosphate" evidence="4">
    <location>
        <position position="608"/>
    </location>
</feature>
<dbReference type="CDD" id="cd00130">
    <property type="entry name" value="PAS"/>
    <property type="match status" value="1"/>
</dbReference>
<proteinExistence type="predicted"/>
<feature type="domain" description="Histidine kinase" evidence="5">
    <location>
        <begin position="318"/>
        <end position="537"/>
    </location>
</feature>
<reference evidence="8 9" key="1">
    <citation type="journal article" date="2019" name="Appl. Microbiol. Biotechnol.">
        <title>Differential efficiency of wild type rhizogenic strains for rol gene transformation of plants.</title>
        <authorList>
            <person name="Desmet S."/>
            <person name="De Keyser E."/>
            <person name="Van Vaerenbergh J."/>
            <person name="Baeyen S."/>
            <person name="Van Huylenbroeck J."/>
            <person name="Geelen D."/>
            <person name="Dhooghe E."/>
        </authorList>
    </citation>
    <scope>NUCLEOTIDE SEQUENCE [LARGE SCALE GENOMIC DNA]</scope>
    <source>
        <strain evidence="8 9">GBBC3284</strain>
    </source>
</reference>
<dbReference type="Gene3D" id="3.30.450.20">
    <property type="entry name" value="PAS domain"/>
    <property type="match status" value="1"/>
</dbReference>
<dbReference type="SUPFAM" id="SSF52172">
    <property type="entry name" value="CheY-like"/>
    <property type="match status" value="2"/>
</dbReference>
<dbReference type="SMART" id="SM00387">
    <property type="entry name" value="HATPase_c"/>
    <property type="match status" value="1"/>
</dbReference>
<evidence type="ECO:0000259" key="7">
    <source>
        <dbReference type="PROSITE" id="PS50113"/>
    </source>
</evidence>
<evidence type="ECO:0000313" key="8">
    <source>
        <dbReference type="EMBL" id="TRA94548.1"/>
    </source>
</evidence>
<dbReference type="Proteomes" id="UP000315434">
    <property type="component" value="Unassembled WGS sequence"/>
</dbReference>
<dbReference type="Pfam" id="PF08447">
    <property type="entry name" value="PAS_3"/>
    <property type="match status" value="1"/>
</dbReference>
<dbReference type="Gene3D" id="3.30.565.10">
    <property type="entry name" value="Histidine kinase-like ATPase, C-terminal domain"/>
    <property type="match status" value="1"/>
</dbReference>
<dbReference type="InterPro" id="IPR013655">
    <property type="entry name" value="PAS_fold_3"/>
</dbReference>
<dbReference type="InterPro" id="IPR000014">
    <property type="entry name" value="PAS"/>
</dbReference>
<dbReference type="SMART" id="SM00448">
    <property type="entry name" value="REC"/>
    <property type="match status" value="1"/>
</dbReference>
<feature type="domain" description="Response regulatory" evidence="6">
    <location>
        <begin position="558"/>
        <end position="669"/>
    </location>
</feature>
<dbReference type="InterPro" id="IPR003661">
    <property type="entry name" value="HisK_dim/P_dom"/>
</dbReference>
<dbReference type="Gene3D" id="3.40.50.2300">
    <property type="match status" value="1"/>
</dbReference>
<accession>A0A546X1B2</accession>
<evidence type="ECO:0000313" key="9">
    <source>
        <dbReference type="Proteomes" id="UP000315434"/>
    </source>
</evidence>
<dbReference type="InterPro" id="IPR004358">
    <property type="entry name" value="Sig_transdc_His_kin-like_C"/>
</dbReference>
<dbReference type="OrthoDB" id="9796100at2"/>
<dbReference type="PROSITE" id="PS50113">
    <property type="entry name" value="PAC"/>
    <property type="match status" value="1"/>
</dbReference>
<dbReference type="InterPro" id="IPR011006">
    <property type="entry name" value="CheY-like_superfamily"/>
</dbReference>
<evidence type="ECO:0000256" key="2">
    <source>
        <dbReference type="ARBA" id="ARBA00012438"/>
    </source>
</evidence>
<feature type="domain" description="PAC" evidence="7">
    <location>
        <begin position="221"/>
        <end position="273"/>
    </location>
</feature>
<dbReference type="Pfam" id="PF02518">
    <property type="entry name" value="HATPase_c"/>
    <property type="match status" value="1"/>
</dbReference>
<dbReference type="Pfam" id="PF00512">
    <property type="entry name" value="HisKA"/>
    <property type="match status" value="1"/>
</dbReference>
<dbReference type="PROSITE" id="PS50109">
    <property type="entry name" value="HIS_KIN"/>
    <property type="match status" value="1"/>
</dbReference>